<dbReference type="AlphaFoldDB" id="A0A382DV32"/>
<evidence type="ECO:0000313" key="1">
    <source>
        <dbReference type="EMBL" id="SVB41407.1"/>
    </source>
</evidence>
<gene>
    <name evidence="1" type="ORF">METZ01_LOCUS194261</name>
</gene>
<name>A0A382DV32_9ZZZZ</name>
<organism evidence="1">
    <name type="scientific">marine metagenome</name>
    <dbReference type="NCBI Taxonomy" id="408172"/>
    <lineage>
        <taxon>unclassified sequences</taxon>
        <taxon>metagenomes</taxon>
        <taxon>ecological metagenomes</taxon>
    </lineage>
</organism>
<dbReference type="EMBL" id="UINC01040896">
    <property type="protein sequence ID" value="SVB41407.1"/>
    <property type="molecule type" value="Genomic_DNA"/>
</dbReference>
<proteinExistence type="predicted"/>
<reference evidence="1" key="1">
    <citation type="submission" date="2018-05" db="EMBL/GenBank/DDBJ databases">
        <authorList>
            <person name="Lanie J.A."/>
            <person name="Ng W.-L."/>
            <person name="Kazmierczak K.M."/>
            <person name="Andrzejewski T.M."/>
            <person name="Davidsen T.M."/>
            <person name="Wayne K.J."/>
            <person name="Tettelin H."/>
            <person name="Glass J.I."/>
            <person name="Rusch D."/>
            <person name="Podicherti R."/>
            <person name="Tsui H.-C.T."/>
            <person name="Winkler M.E."/>
        </authorList>
    </citation>
    <scope>NUCLEOTIDE SEQUENCE</scope>
</reference>
<accession>A0A382DV32</accession>
<sequence>MLSCEIYAIIYPVSERNTTNMTMTEIRRFMDAKRKREAKRETNWQKLIDEVLEEGMDLVWNEKTEKYEKKDEVCT</sequence>
<protein>
    <submittedName>
        <fullName evidence="1">Uncharacterized protein</fullName>
    </submittedName>
</protein>